<dbReference type="GO" id="GO:0046872">
    <property type="term" value="F:metal ion binding"/>
    <property type="evidence" value="ECO:0007669"/>
    <property type="project" value="UniProtKB-KW"/>
</dbReference>
<dbReference type="EMBL" id="QEKH01000021">
    <property type="protein sequence ID" value="PVY39371.1"/>
    <property type="molecule type" value="Genomic_DNA"/>
</dbReference>
<feature type="binding site" evidence="10">
    <location>
        <position position="467"/>
    </location>
    <ligand>
        <name>[4Fe-4S] cluster</name>
        <dbReference type="ChEBI" id="CHEBI:49883"/>
    </ligand>
</feature>
<evidence type="ECO:0000256" key="2">
    <source>
        <dbReference type="ARBA" id="ARBA00010138"/>
    </source>
</evidence>
<dbReference type="PANTHER" id="PTHR11907">
    <property type="entry name" value="AMIDOPHOSPHORIBOSYLTRANSFERASE"/>
    <property type="match status" value="1"/>
</dbReference>
<keyword evidence="10" id="KW-0408">Iron</keyword>
<protein>
    <recommendedName>
        <fullName evidence="3 8">Amidophosphoribosyltransferase</fullName>
        <shortName evidence="8">ATase</shortName>
        <ecNumber evidence="3 8">2.4.2.14</ecNumber>
    </recommendedName>
    <alternativeName>
        <fullName evidence="8">Glutamine phosphoribosylpyrophosphate amidotransferase</fullName>
    </alternativeName>
</protein>
<dbReference type="Proteomes" id="UP000245959">
    <property type="component" value="Unassembled WGS sequence"/>
</dbReference>
<sequence length="484" mass="54213">MGGFFGVVADHDCVCDIFYGTDYHSHLGTKRGGLAVCDPENGITRRIHDITNAQFRSKFDDDIDKFAGNSGIGIISDYEDQPLIISSRFGNYAIVTVGKINNIEELAEDAFNRGFSHFSESSCGELNPTEIVAMLIGRKPTIVEGIEYAQKVIDGSCSILILIDNKIYAARDRYGRTPVILGEKPGAFAVTMETTAFPNLDYKLKYELGPGEIVEITEKEVIQKRAPGDTMKLCTFFWVYYGYPSSCYEGISAESARYRNGESMAAADADILDGIDSICGIPDSGIAHAIGYSNACHKPYRRSFVKYTPTWPRSFMPQNQAVRDLVARMKLIPVQTEIEGKRMLFCDDSIVRGTQLKDTVVRLYERGAKSVHMRSACPPLAFGCKFLNFSRSRSELDLAARRAIAKLETRELTDDVIREYLEYGTDKYNAMVEEVRKELRLNSLKYQSLEKLIEAIGVEPSKVCTYCWTGRDVEDEAPQIDLKK</sequence>
<dbReference type="Gene3D" id="3.60.20.10">
    <property type="entry name" value="Glutamine Phosphoribosylpyrophosphate, subunit 1, domain 1"/>
    <property type="match status" value="1"/>
</dbReference>
<dbReference type="GO" id="GO:0051536">
    <property type="term" value="F:iron-sulfur cluster binding"/>
    <property type="evidence" value="ECO:0007669"/>
    <property type="project" value="UniProtKB-KW"/>
</dbReference>
<comment type="pathway">
    <text evidence="1 8">Purine metabolism; IMP biosynthesis via de novo pathway; N(1)-(5-phospho-D-ribosyl)glycinamide from 5-phospho-alpha-D-ribose 1-diphosphate: step 1/2.</text>
</comment>
<dbReference type="SUPFAM" id="SSF56235">
    <property type="entry name" value="N-terminal nucleophile aminohydrolases (Ntn hydrolases)"/>
    <property type="match status" value="1"/>
</dbReference>
<evidence type="ECO:0000256" key="8">
    <source>
        <dbReference type="PIRNR" id="PIRNR000485"/>
    </source>
</evidence>
<dbReference type="GO" id="GO:0006189">
    <property type="term" value="P:'de novo' IMP biosynthetic process"/>
    <property type="evidence" value="ECO:0007669"/>
    <property type="project" value="UniProtKB-UniPathway"/>
</dbReference>
<keyword evidence="9" id="KW-0460">Magnesium</keyword>
<feature type="binding site" evidence="9">
    <location>
        <position position="348"/>
    </location>
    <ligand>
        <name>Mg(2+)</name>
        <dbReference type="ChEBI" id="CHEBI:18420"/>
    </ligand>
</feature>
<feature type="binding site" evidence="9">
    <location>
        <position position="347"/>
    </location>
    <ligand>
        <name>Mg(2+)</name>
        <dbReference type="ChEBI" id="CHEBI:18420"/>
    </ligand>
</feature>
<accession>A0A2U1ASN6</accession>
<keyword evidence="10" id="KW-0411">Iron-sulfur</keyword>
<dbReference type="GeneID" id="78296020"/>
<keyword evidence="6 8" id="KW-0658">Purine biosynthesis</keyword>
<evidence type="ECO:0000259" key="11">
    <source>
        <dbReference type="PROSITE" id="PS51278"/>
    </source>
</evidence>
<name>A0A2U1ASN6_9BACT</name>
<dbReference type="RefSeq" id="WP_116884726.1">
    <property type="nucleotide sequence ID" value="NZ_CAJKCJ010000183.1"/>
</dbReference>
<dbReference type="EMBL" id="JABAEW010000007">
    <property type="protein sequence ID" value="NMD85989.1"/>
    <property type="molecule type" value="Genomic_DNA"/>
</dbReference>
<dbReference type="GO" id="GO:0009113">
    <property type="term" value="P:purine nucleobase biosynthetic process"/>
    <property type="evidence" value="ECO:0007669"/>
    <property type="project" value="InterPro"/>
</dbReference>
<dbReference type="UniPathway" id="UPA00074">
    <property type="reaction ID" value="UER00124"/>
</dbReference>
<evidence type="ECO:0000256" key="10">
    <source>
        <dbReference type="PIRSR" id="PIRSR000485-3"/>
    </source>
</evidence>
<keyword evidence="9" id="KW-0479">Metal-binding</keyword>
<evidence type="ECO:0000313" key="13">
    <source>
        <dbReference type="EMBL" id="PVY39371.1"/>
    </source>
</evidence>
<dbReference type="SUPFAM" id="SSF53271">
    <property type="entry name" value="PRTase-like"/>
    <property type="match status" value="1"/>
</dbReference>
<evidence type="ECO:0000256" key="9">
    <source>
        <dbReference type="PIRSR" id="PIRSR000485-2"/>
    </source>
</evidence>
<feature type="binding site" evidence="10">
    <location>
        <position position="464"/>
    </location>
    <ligand>
        <name>[4Fe-4S] cluster</name>
        <dbReference type="ChEBI" id="CHEBI:49883"/>
    </ligand>
</feature>
<comment type="cofactor">
    <cofactor evidence="9">
        <name>Mg(2+)</name>
        <dbReference type="ChEBI" id="CHEBI:18420"/>
    </cofactor>
    <text evidence="9">Binds 1 Mg(2+) ion per subunit.</text>
</comment>
<comment type="cofactor">
    <cofactor evidence="10">
        <name>[4Fe-4S] cluster</name>
        <dbReference type="ChEBI" id="CHEBI:49883"/>
    </cofactor>
    <text evidence="10">Binds 1 [4Fe-4S] cluster per subunit.</text>
</comment>
<keyword evidence="14" id="KW-1185">Reference proteome</keyword>
<dbReference type="InterPro" id="IPR017932">
    <property type="entry name" value="GATase_2_dom"/>
</dbReference>
<dbReference type="Proteomes" id="UP000576225">
    <property type="component" value="Unassembled WGS sequence"/>
</dbReference>
<proteinExistence type="inferred from homology"/>
<feature type="domain" description="Glutamine amidotransferase type-2" evidence="11">
    <location>
        <begin position="1"/>
        <end position="219"/>
    </location>
</feature>
<evidence type="ECO:0000256" key="1">
    <source>
        <dbReference type="ARBA" id="ARBA00005209"/>
    </source>
</evidence>
<dbReference type="GO" id="GO:0004044">
    <property type="term" value="F:amidophosphoribosyltransferase activity"/>
    <property type="evidence" value="ECO:0007669"/>
    <property type="project" value="UniProtKB-EC"/>
</dbReference>
<dbReference type="InterPro" id="IPR005854">
    <property type="entry name" value="PurF"/>
</dbReference>
<comment type="catalytic activity">
    <reaction evidence="8">
        <text>5-phospho-beta-D-ribosylamine + L-glutamate + diphosphate = 5-phospho-alpha-D-ribose 1-diphosphate + L-glutamine + H2O</text>
        <dbReference type="Rhea" id="RHEA:14905"/>
        <dbReference type="ChEBI" id="CHEBI:15377"/>
        <dbReference type="ChEBI" id="CHEBI:29985"/>
        <dbReference type="ChEBI" id="CHEBI:33019"/>
        <dbReference type="ChEBI" id="CHEBI:58017"/>
        <dbReference type="ChEBI" id="CHEBI:58359"/>
        <dbReference type="ChEBI" id="CHEBI:58681"/>
        <dbReference type="EC" id="2.4.2.14"/>
    </reaction>
</comment>
<keyword evidence="7" id="KW-0315">Glutamine amidotransferase</keyword>
<dbReference type="PIRSF" id="PIRSF000485">
    <property type="entry name" value="Amd_phspho_trans"/>
    <property type="match status" value="1"/>
</dbReference>
<evidence type="ECO:0000313" key="12">
    <source>
        <dbReference type="EMBL" id="NMD85989.1"/>
    </source>
</evidence>
<dbReference type="EC" id="2.4.2.14" evidence="3 8"/>
<keyword evidence="5 8" id="KW-0808">Transferase</keyword>
<organism evidence="13 14">
    <name type="scientific">Victivallis vadensis</name>
    <dbReference type="NCBI Taxonomy" id="172901"/>
    <lineage>
        <taxon>Bacteria</taxon>
        <taxon>Pseudomonadati</taxon>
        <taxon>Lentisphaerota</taxon>
        <taxon>Lentisphaeria</taxon>
        <taxon>Victivallales</taxon>
        <taxon>Victivallaceae</taxon>
        <taxon>Victivallis</taxon>
    </lineage>
</organism>
<dbReference type="CDD" id="cd06223">
    <property type="entry name" value="PRTases_typeI"/>
    <property type="match status" value="1"/>
</dbReference>
<evidence type="ECO:0000256" key="6">
    <source>
        <dbReference type="ARBA" id="ARBA00022755"/>
    </source>
</evidence>
<dbReference type="InterPro" id="IPR000836">
    <property type="entry name" value="PRTase_dom"/>
</dbReference>
<evidence type="ECO:0000256" key="7">
    <source>
        <dbReference type="ARBA" id="ARBA00022962"/>
    </source>
</evidence>
<evidence type="ECO:0000256" key="4">
    <source>
        <dbReference type="ARBA" id="ARBA00022676"/>
    </source>
</evidence>
<comment type="similarity">
    <text evidence="2 8">In the C-terminal section; belongs to the purine/pyrimidine phosphoribosyltransferase family.</text>
</comment>
<evidence type="ECO:0000256" key="5">
    <source>
        <dbReference type="ARBA" id="ARBA00022679"/>
    </source>
</evidence>
<feature type="binding site" evidence="10">
    <location>
        <position position="234"/>
    </location>
    <ligand>
        <name>[4Fe-4S] cluster</name>
        <dbReference type="ChEBI" id="CHEBI:49883"/>
    </ligand>
</feature>
<feature type="binding site" evidence="9">
    <location>
        <position position="284"/>
    </location>
    <ligand>
        <name>Mg(2+)</name>
        <dbReference type="ChEBI" id="CHEBI:18420"/>
    </ligand>
</feature>
<dbReference type="AlphaFoldDB" id="A0A2U1ASN6"/>
<dbReference type="Gene3D" id="3.40.50.2020">
    <property type="match status" value="1"/>
</dbReference>
<keyword evidence="4 8" id="KW-0328">Glycosyltransferase</keyword>
<dbReference type="InterPro" id="IPR029055">
    <property type="entry name" value="Ntn_hydrolases_N"/>
</dbReference>
<comment type="caution">
    <text evidence="13">The sequence shown here is derived from an EMBL/GenBank/DDBJ whole genome shotgun (WGS) entry which is preliminary data.</text>
</comment>
<dbReference type="PROSITE" id="PS51278">
    <property type="entry name" value="GATASE_TYPE_2"/>
    <property type="match status" value="1"/>
</dbReference>
<reference evidence="13 14" key="1">
    <citation type="submission" date="2018-04" db="EMBL/GenBank/DDBJ databases">
        <title>Genomic Encyclopedia of Type Strains, Phase IV (KMG-IV): sequencing the most valuable type-strain genomes for metagenomic binning, comparative biology and taxonomic classification.</title>
        <authorList>
            <person name="Goeker M."/>
        </authorList>
    </citation>
    <scope>NUCLEOTIDE SEQUENCE [LARGE SCALE GENOMIC DNA]</scope>
    <source>
        <strain evidence="13 14">DSM 14823</strain>
    </source>
</reference>
<feature type="binding site" evidence="10">
    <location>
        <position position="384"/>
    </location>
    <ligand>
        <name>[4Fe-4S] cluster</name>
        <dbReference type="ChEBI" id="CHEBI:49883"/>
    </ligand>
</feature>
<evidence type="ECO:0000313" key="14">
    <source>
        <dbReference type="Proteomes" id="UP000245959"/>
    </source>
</evidence>
<evidence type="ECO:0000256" key="3">
    <source>
        <dbReference type="ARBA" id="ARBA00011941"/>
    </source>
</evidence>
<dbReference type="InterPro" id="IPR029057">
    <property type="entry name" value="PRTase-like"/>
</dbReference>
<gene>
    <name evidence="13" type="ORF">C8D82_12146</name>
    <name evidence="12" type="ORF">HF882_05265</name>
</gene>
<reference evidence="12 15" key="2">
    <citation type="submission" date="2020-04" db="EMBL/GenBank/DDBJ databases">
        <authorList>
            <person name="Hitch T.C.A."/>
            <person name="Wylensek D."/>
            <person name="Clavel T."/>
        </authorList>
    </citation>
    <scope>NUCLEOTIDE SEQUENCE [LARGE SCALE GENOMIC DNA]</scope>
    <source>
        <strain evidence="12 15">COR2-253-APC-1A</strain>
    </source>
</reference>
<evidence type="ECO:0000313" key="15">
    <source>
        <dbReference type="Proteomes" id="UP000576225"/>
    </source>
</evidence>
<dbReference type="Pfam" id="PF13537">
    <property type="entry name" value="GATase_7"/>
    <property type="match status" value="1"/>
</dbReference>